<dbReference type="EMBL" id="PTQR01000047">
    <property type="protein sequence ID" value="TKX24061.1"/>
    <property type="molecule type" value="Genomic_DNA"/>
</dbReference>
<dbReference type="InterPro" id="IPR036291">
    <property type="entry name" value="NAD(P)-bd_dom_sf"/>
</dbReference>
<organism evidence="2 3">
    <name type="scientific">Elsinoe australis</name>
    <dbReference type="NCBI Taxonomy" id="40998"/>
    <lineage>
        <taxon>Eukaryota</taxon>
        <taxon>Fungi</taxon>
        <taxon>Dikarya</taxon>
        <taxon>Ascomycota</taxon>
        <taxon>Pezizomycotina</taxon>
        <taxon>Dothideomycetes</taxon>
        <taxon>Dothideomycetidae</taxon>
        <taxon>Myriangiales</taxon>
        <taxon>Elsinoaceae</taxon>
        <taxon>Elsinoe</taxon>
    </lineage>
</organism>
<evidence type="ECO:0000256" key="1">
    <source>
        <dbReference type="ARBA" id="ARBA00023002"/>
    </source>
</evidence>
<dbReference type="Gene3D" id="3.40.50.720">
    <property type="entry name" value="NAD(P)-binding Rossmann-like Domain"/>
    <property type="match status" value="1"/>
</dbReference>
<dbReference type="PANTHER" id="PTHR43157:SF31">
    <property type="entry name" value="PHOSPHATIDYLINOSITOL-GLYCAN BIOSYNTHESIS CLASS F PROTEIN"/>
    <property type="match status" value="1"/>
</dbReference>
<dbReference type="Pfam" id="PF00106">
    <property type="entry name" value="adh_short"/>
    <property type="match status" value="1"/>
</dbReference>
<dbReference type="PRINTS" id="PR00081">
    <property type="entry name" value="GDHRDH"/>
</dbReference>
<dbReference type="AlphaFoldDB" id="A0A4U7B3S2"/>
<evidence type="ECO:0000313" key="2">
    <source>
        <dbReference type="EMBL" id="TKX24061.1"/>
    </source>
</evidence>
<evidence type="ECO:0008006" key="4">
    <source>
        <dbReference type="Google" id="ProtNLM"/>
    </source>
</evidence>
<comment type="caution">
    <text evidence="2">The sequence shown here is derived from an EMBL/GenBank/DDBJ whole genome shotgun (WGS) entry which is preliminary data.</text>
</comment>
<dbReference type="Proteomes" id="UP000308133">
    <property type="component" value="Unassembled WGS sequence"/>
</dbReference>
<reference evidence="2 3" key="1">
    <citation type="submission" date="2018-02" db="EMBL/GenBank/DDBJ databases">
        <title>Draft genome sequences of Elsinoe sp., causing black scab on jojoba.</title>
        <authorList>
            <person name="Stodart B."/>
            <person name="Jeffress S."/>
            <person name="Ash G."/>
            <person name="Arun Chinnappa K."/>
        </authorList>
    </citation>
    <scope>NUCLEOTIDE SEQUENCE [LARGE SCALE GENOMIC DNA]</scope>
    <source>
        <strain evidence="2 3">Hillstone_2</strain>
    </source>
</reference>
<gene>
    <name evidence="2" type="ORF">C1H76_3629</name>
</gene>
<sequence>MSGFLKLFKQKLNPPANPTTSFADKIVLVTGANIGLGYEASLKFHRLGASRLILAVRNLPSGQAAARKIRSLSPGSGTIDVWPLDMLSYPSIQTFAKRVSTELPQLDIAILNAGIFSATPQFSDYGHERTLQVNTLSTVLLALLLLPKLRSSKPTPSSTTSRPVLELVSSGTHVMVKWDPELRSSSTPLTLLNDRARAAQAAKTTSNPTPAKKQTYAMNLYYGSSKLLLMCALAHLSHLGAQDVLVTSVCPGLTKTRLARDVMRWWLIPIAWLFYTLFGRTGEQGARTVVSGASLGEEARGGFWQHDVLQPTAPLLDGEEGGERADKVWFEIVDALRRDVEGVMELTKGEEGKEAVLKKSRT</sequence>
<dbReference type="SUPFAM" id="SSF51735">
    <property type="entry name" value="NAD(P)-binding Rossmann-fold domains"/>
    <property type="match status" value="1"/>
</dbReference>
<proteinExistence type="predicted"/>
<dbReference type="InterPro" id="IPR002347">
    <property type="entry name" value="SDR_fam"/>
</dbReference>
<dbReference type="PANTHER" id="PTHR43157">
    <property type="entry name" value="PHOSPHATIDYLINOSITOL-GLYCAN BIOSYNTHESIS CLASS F PROTEIN-RELATED"/>
    <property type="match status" value="1"/>
</dbReference>
<evidence type="ECO:0000313" key="3">
    <source>
        <dbReference type="Proteomes" id="UP000308133"/>
    </source>
</evidence>
<name>A0A4U7B3S2_9PEZI</name>
<accession>A0A4U7B3S2</accession>
<protein>
    <recommendedName>
        <fullName evidence="4">NAD(P)-binding protein</fullName>
    </recommendedName>
</protein>
<dbReference type="GO" id="GO:0016491">
    <property type="term" value="F:oxidoreductase activity"/>
    <property type="evidence" value="ECO:0007669"/>
    <property type="project" value="UniProtKB-KW"/>
</dbReference>
<keyword evidence="1" id="KW-0560">Oxidoreductase</keyword>